<name>A0A8J2KX01_9HEXA</name>
<evidence type="ECO:0000313" key="1">
    <source>
        <dbReference type="EMBL" id="CAG7822306.1"/>
    </source>
</evidence>
<proteinExistence type="predicted"/>
<gene>
    <name evidence="1" type="ORF">AFUS01_LOCUS32588</name>
</gene>
<dbReference type="AlphaFoldDB" id="A0A8J2KX01"/>
<comment type="caution">
    <text evidence="1">The sequence shown here is derived from an EMBL/GenBank/DDBJ whole genome shotgun (WGS) entry which is preliminary data.</text>
</comment>
<reference evidence="1" key="1">
    <citation type="submission" date="2021-06" db="EMBL/GenBank/DDBJ databases">
        <authorList>
            <person name="Hodson N. C."/>
            <person name="Mongue J. A."/>
            <person name="Jaron S. K."/>
        </authorList>
    </citation>
    <scope>NUCLEOTIDE SEQUENCE</scope>
</reference>
<sequence>FKYNGGVPDQSHGEIRIEGHDLEQHDGFHSLTTNAQASTAEDLATTTIKFRGLG</sequence>
<dbReference type="EMBL" id="CAJVCH010526010">
    <property type="protein sequence ID" value="CAG7822306.1"/>
    <property type="molecule type" value="Genomic_DNA"/>
</dbReference>
<protein>
    <submittedName>
        <fullName evidence="1">Uncharacterized protein</fullName>
    </submittedName>
</protein>
<keyword evidence="2" id="KW-1185">Reference proteome</keyword>
<feature type="non-terminal residue" evidence="1">
    <location>
        <position position="1"/>
    </location>
</feature>
<evidence type="ECO:0000313" key="2">
    <source>
        <dbReference type="Proteomes" id="UP000708208"/>
    </source>
</evidence>
<accession>A0A8J2KX01</accession>
<organism evidence="1 2">
    <name type="scientific">Allacma fusca</name>
    <dbReference type="NCBI Taxonomy" id="39272"/>
    <lineage>
        <taxon>Eukaryota</taxon>
        <taxon>Metazoa</taxon>
        <taxon>Ecdysozoa</taxon>
        <taxon>Arthropoda</taxon>
        <taxon>Hexapoda</taxon>
        <taxon>Collembola</taxon>
        <taxon>Symphypleona</taxon>
        <taxon>Sminthuridae</taxon>
        <taxon>Allacma</taxon>
    </lineage>
</organism>
<dbReference type="Proteomes" id="UP000708208">
    <property type="component" value="Unassembled WGS sequence"/>
</dbReference>